<name>D6TYQ3_KTERA</name>
<evidence type="ECO:0000313" key="1">
    <source>
        <dbReference type="EMBL" id="EFH85128.1"/>
    </source>
</evidence>
<dbReference type="InParanoid" id="D6TYQ3"/>
<accession>D6TYQ3</accession>
<reference evidence="1 2" key="1">
    <citation type="journal article" date="2011" name="Stand. Genomic Sci.">
        <title>Non-contiguous finished genome sequence and contextual data of the filamentous soil bacterium Ktedonobacter racemifer type strain (SOSP1-21).</title>
        <authorList>
            <person name="Chang Y.J."/>
            <person name="Land M."/>
            <person name="Hauser L."/>
            <person name="Chertkov O."/>
            <person name="Del Rio T.G."/>
            <person name="Nolan M."/>
            <person name="Copeland A."/>
            <person name="Tice H."/>
            <person name="Cheng J.F."/>
            <person name="Lucas S."/>
            <person name="Han C."/>
            <person name="Goodwin L."/>
            <person name="Pitluck S."/>
            <person name="Ivanova N."/>
            <person name="Ovchinikova G."/>
            <person name="Pati A."/>
            <person name="Chen A."/>
            <person name="Palaniappan K."/>
            <person name="Mavromatis K."/>
            <person name="Liolios K."/>
            <person name="Brettin T."/>
            <person name="Fiebig A."/>
            <person name="Rohde M."/>
            <person name="Abt B."/>
            <person name="Goker M."/>
            <person name="Detter J.C."/>
            <person name="Woyke T."/>
            <person name="Bristow J."/>
            <person name="Eisen J.A."/>
            <person name="Markowitz V."/>
            <person name="Hugenholtz P."/>
            <person name="Kyrpides N.C."/>
            <person name="Klenk H.P."/>
            <person name="Lapidus A."/>
        </authorList>
    </citation>
    <scope>NUCLEOTIDE SEQUENCE [LARGE SCALE GENOMIC DNA]</scope>
    <source>
        <strain evidence="2">DSM 44963</strain>
    </source>
</reference>
<dbReference type="EMBL" id="ADVG01000003">
    <property type="protein sequence ID" value="EFH85128.1"/>
    <property type="molecule type" value="Genomic_DNA"/>
</dbReference>
<proteinExistence type="predicted"/>
<evidence type="ECO:0000313" key="2">
    <source>
        <dbReference type="Proteomes" id="UP000004508"/>
    </source>
</evidence>
<dbReference type="STRING" id="485913.Krac_6288"/>
<gene>
    <name evidence="1" type="ORF">Krac_6288</name>
</gene>
<protein>
    <submittedName>
        <fullName evidence="1">Uncharacterized protein</fullName>
    </submittedName>
</protein>
<comment type="caution">
    <text evidence="1">The sequence shown here is derived from an EMBL/GenBank/DDBJ whole genome shotgun (WGS) entry which is preliminary data.</text>
</comment>
<sequence length="84" mass="9729">MAINATFFRHFLAHSPSILANMLRNLTREEKWKTATASLAMLRLMREADSLNAPGRVAGYLENRVFIPINDRYRTLAHIFNRLL</sequence>
<dbReference type="AlphaFoldDB" id="D6TYQ3"/>
<keyword evidence="2" id="KW-1185">Reference proteome</keyword>
<organism evidence="1 2">
    <name type="scientific">Ktedonobacter racemifer DSM 44963</name>
    <dbReference type="NCBI Taxonomy" id="485913"/>
    <lineage>
        <taxon>Bacteria</taxon>
        <taxon>Bacillati</taxon>
        <taxon>Chloroflexota</taxon>
        <taxon>Ktedonobacteria</taxon>
        <taxon>Ktedonobacterales</taxon>
        <taxon>Ktedonobacteraceae</taxon>
        <taxon>Ktedonobacter</taxon>
    </lineage>
</organism>
<dbReference type="Proteomes" id="UP000004508">
    <property type="component" value="Unassembled WGS sequence"/>
</dbReference>